<dbReference type="EMBL" id="FWZT01000024">
    <property type="protein sequence ID" value="SMF69028.1"/>
    <property type="molecule type" value="Genomic_DNA"/>
</dbReference>
<evidence type="ECO:0000256" key="1">
    <source>
        <dbReference type="SAM" id="MobiDB-lite"/>
    </source>
</evidence>
<dbReference type="STRING" id="1513793.SAMN06296036_12492"/>
<evidence type="ECO:0000313" key="3">
    <source>
        <dbReference type="Proteomes" id="UP000192907"/>
    </source>
</evidence>
<keyword evidence="3" id="KW-1185">Reference proteome</keyword>
<feature type="compositionally biased region" description="Polar residues" evidence="1">
    <location>
        <begin position="50"/>
        <end position="63"/>
    </location>
</feature>
<accession>A0A1Y6CJ20</accession>
<protein>
    <submittedName>
        <fullName evidence="2">Uncharacterized protein</fullName>
    </submittedName>
</protein>
<name>A0A1Y6CJ20_9BACT</name>
<feature type="region of interest" description="Disordered" evidence="1">
    <location>
        <begin position="40"/>
        <end position="69"/>
    </location>
</feature>
<sequence length="256" mass="28728">MKRSRIVILLMAVASLLAMLKVFGSRETVELTKMNVGSIDKTSKTSTKDPTQGTVLGDSSQSENRPDTIDSKVSEPLVKLEGTLRKPSEAYEQFLDLLDKPLVSENDKSAFLSIIDDPGLVEFSEKVLTRSEFGELNLSKERERLDAISYVGTLLSKKFPVKDDIEARAIEVVKTVLYRESIQGQQSEDLKKSLIGDKVELGVVLAVHWPNEWKEIVQTKKIPERLIEHITFYSDRHNLLMRENVGAIVKKLKSGA</sequence>
<gene>
    <name evidence="2" type="ORF">SAMN06296036_12492</name>
</gene>
<reference evidence="3" key="1">
    <citation type="submission" date="2017-04" db="EMBL/GenBank/DDBJ databases">
        <authorList>
            <person name="Varghese N."/>
            <person name="Submissions S."/>
        </authorList>
    </citation>
    <scope>NUCLEOTIDE SEQUENCE [LARGE SCALE GENOMIC DNA]</scope>
    <source>
        <strain evidence="3">RKEM611</strain>
    </source>
</reference>
<dbReference type="RefSeq" id="WP_132323955.1">
    <property type="nucleotide sequence ID" value="NZ_FWZT01000024.1"/>
</dbReference>
<proteinExistence type="predicted"/>
<organism evidence="2 3">
    <name type="scientific">Pseudobacteriovorax antillogorgiicola</name>
    <dbReference type="NCBI Taxonomy" id="1513793"/>
    <lineage>
        <taxon>Bacteria</taxon>
        <taxon>Pseudomonadati</taxon>
        <taxon>Bdellovibrionota</taxon>
        <taxon>Oligoflexia</taxon>
        <taxon>Oligoflexales</taxon>
        <taxon>Pseudobacteriovoracaceae</taxon>
        <taxon>Pseudobacteriovorax</taxon>
    </lineage>
</organism>
<evidence type="ECO:0000313" key="2">
    <source>
        <dbReference type="EMBL" id="SMF69028.1"/>
    </source>
</evidence>
<dbReference type="AlphaFoldDB" id="A0A1Y6CJ20"/>
<dbReference type="Proteomes" id="UP000192907">
    <property type="component" value="Unassembled WGS sequence"/>
</dbReference>
<dbReference type="OrthoDB" id="6316230at2"/>